<feature type="domain" description="Ion transport" evidence="13">
    <location>
        <begin position="132"/>
        <end position="421"/>
    </location>
</feature>
<dbReference type="Pfam" id="PF00520">
    <property type="entry name" value="Ion_trans"/>
    <property type="match status" value="1"/>
</dbReference>
<evidence type="ECO:0000256" key="1">
    <source>
        <dbReference type="ARBA" id="ARBA00004141"/>
    </source>
</evidence>
<dbReference type="Gene3D" id="1.20.120.350">
    <property type="entry name" value="Voltage-gated potassium channels. Chain C"/>
    <property type="match status" value="1"/>
</dbReference>
<evidence type="ECO:0000259" key="13">
    <source>
        <dbReference type="Pfam" id="PF00520"/>
    </source>
</evidence>
<keyword evidence="3" id="KW-0633">Potassium transport</keyword>
<keyword evidence="11" id="KW-0407">Ion channel</keyword>
<keyword evidence="6" id="KW-0851">Voltage-gated channel</keyword>
<evidence type="ECO:0000313" key="14">
    <source>
        <dbReference type="EMBL" id="WZN64438.1"/>
    </source>
</evidence>
<keyword evidence="5" id="KW-0631">Potassium channel</keyword>
<evidence type="ECO:0000256" key="2">
    <source>
        <dbReference type="ARBA" id="ARBA00022448"/>
    </source>
</evidence>
<dbReference type="Gene3D" id="1.10.287.70">
    <property type="match status" value="1"/>
</dbReference>
<evidence type="ECO:0000256" key="9">
    <source>
        <dbReference type="ARBA" id="ARBA00023065"/>
    </source>
</evidence>
<protein>
    <submittedName>
        <fullName evidence="14">Voltage-gated ion channel protein</fullName>
    </submittedName>
</protein>
<dbReference type="PANTHER" id="PTHR11537:SF254">
    <property type="entry name" value="POTASSIUM VOLTAGE-GATED CHANNEL PROTEIN SHAB"/>
    <property type="match status" value="1"/>
</dbReference>
<keyword evidence="7" id="KW-0630">Potassium</keyword>
<evidence type="ECO:0000256" key="4">
    <source>
        <dbReference type="ARBA" id="ARBA00022692"/>
    </source>
</evidence>
<dbReference type="AlphaFoldDB" id="A0AAX4PET9"/>
<evidence type="ECO:0000256" key="5">
    <source>
        <dbReference type="ARBA" id="ARBA00022826"/>
    </source>
</evidence>
<dbReference type="GO" id="GO:0001508">
    <property type="term" value="P:action potential"/>
    <property type="evidence" value="ECO:0007669"/>
    <property type="project" value="TreeGrafter"/>
</dbReference>
<feature type="transmembrane region" description="Helical" evidence="12">
    <location>
        <begin position="167"/>
        <end position="185"/>
    </location>
</feature>
<proteinExistence type="predicted"/>
<feature type="transmembrane region" description="Helical" evidence="12">
    <location>
        <begin position="259"/>
        <end position="279"/>
    </location>
</feature>
<dbReference type="GO" id="GO:0005249">
    <property type="term" value="F:voltage-gated potassium channel activity"/>
    <property type="evidence" value="ECO:0007669"/>
    <property type="project" value="InterPro"/>
</dbReference>
<dbReference type="Proteomes" id="UP001472866">
    <property type="component" value="Chromosome 09"/>
</dbReference>
<evidence type="ECO:0000256" key="7">
    <source>
        <dbReference type="ARBA" id="ARBA00022958"/>
    </source>
</evidence>
<keyword evidence="15" id="KW-1185">Reference proteome</keyword>
<evidence type="ECO:0000256" key="3">
    <source>
        <dbReference type="ARBA" id="ARBA00022538"/>
    </source>
</evidence>
<keyword evidence="8 12" id="KW-1133">Transmembrane helix</keyword>
<evidence type="ECO:0000313" key="15">
    <source>
        <dbReference type="Proteomes" id="UP001472866"/>
    </source>
</evidence>
<keyword evidence="4 12" id="KW-0812">Transmembrane</keyword>
<dbReference type="FunFam" id="1.20.120.350:FF:000091">
    <property type="entry name" value="Predicted protein"/>
    <property type="match status" value="1"/>
</dbReference>
<evidence type="ECO:0000256" key="12">
    <source>
        <dbReference type="SAM" id="Phobius"/>
    </source>
</evidence>
<accession>A0AAX4PET9</accession>
<dbReference type="InterPro" id="IPR028325">
    <property type="entry name" value="VG_K_chnl"/>
</dbReference>
<keyword evidence="10 12" id="KW-0472">Membrane</keyword>
<evidence type="ECO:0000256" key="6">
    <source>
        <dbReference type="ARBA" id="ARBA00022882"/>
    </source>
</evidence>
<dbReference type="PRINTS" id="PR00169">
    <property type="entry name" value="KCHANNEL"/>
</dbReference>
<organism evidence="14 15">
    <name type="scientific">Chloropicon roscoffensis</name>
    <dbReference type="NCBI Taxonomy" id="1461544"/>
    <lineage>
        <taxon>Eukaryota</taxon>
        <taxon>Viridiplantae</taxon>
        <taxon>Chlorophyta</taxon>
        <taxon>Chloropicophyceae</taxon>
        <taxon>Chloropicales</taxon>
        <taxon>Chloropicaceae</taxon>
        <taxon>Chloropicon</taxon>
    </lineage>
</organism>
<feature type="transmembrane region" description="Helical" evidence="12">
    <location>
        <begin position="391"/>
        <end position="412"/>
    </location>
</feature>
<dbReference type="SUPFAM" id="SSF81324">
    <property type="entry name" value="Voltage-gated potassium channels"/>
    <property type="match status" value="1"/>
</dbReference>
<dbReference type="InterPro" id="IPR005821">
    <property type="entry name" value="Ion_trans_dom"/>
</dbReference>
<name>A0AAX4PET9_9CHLO</name>
<sequence length="453" mass="51970">MLIFLEAQDRTKECNLPGASLTSFSELAECFAAAFPDTFVADELKPNHFYLRHREFHVYYEGWKLDDVKEGAVLECRGPKKLKKLSSVANFVKRKKIMDILHASNSRKASFRERLWTTLDDPGSSRLAGTITLFLLLLILLSTVNFCLETLPYFYTPSNECDHVWCYLEIICISFFTVEIALRIFSCPSTRKYFQDWMNIIDIIAVLPFYLEMMLMGVDIPGFAVFRVVRLVRVFRLLKMSRSSILIFVQTMKRSAKPLFMLVFFTSIATIIFSSLMYYSERGSYDHDLGVWKRLLYYSCPITVTVSEPLLARENPPDSYILDFPCILEGQDSDQVARFKCPYLYPKNNDCTHIYEQSPYDSIPATFWWCLVTMTTVGYGDMYPTRWYGRLLGMIVMVFGIVVLALPITVIGSNFHSIYDEYNQAQIAKGKVEEMEAAAANDASGSDVSSHKA</sequence>
<gene>
    <name evidence="14" type="ORF">HKI87_09g59940</name>
</gene>
<evidence type="ECO:0000256" key="8">
    <source>
        <dbReference type="ARBA" id="ARBA00022989"/>
    </source>
</evidence>
<comment type="subcellular location">
    <subcellularLocation>
        <location evidence="1">Membrane</location>
        <topology evidence="1">Multi-pass membrane protein</topology>
    </subcellularLocation>
</comment>
<keyword evidence="2" id="KW-0813">Transport</keyword>
<keyword evidence="9" id="KW-0406">Ion transport</keyword>
<dbReference type="EMBL" id="CP151509">
    <property type="protein sequence ID" value="WZN64438.1"/>
    <property type="molecule type" value="Genomic_DNA"/>
</dbReference>
<dbReference type="GO" id="GO:0008076">
    <property type="term" value="C:voltage-gated potassium channel complex"/>
    <property type="evidence" value="ECO:0007669"/>
    <property type="project" value="InterPro"/>
</dbReference>
<dbReference type="InterPro" id="IPR027359">
    <property type="entry name" value="Volt_channel_dom_sf"/>
</dbReference>
<feature type="transmembrane region" description="Helical" evidence="12">
    <location>
        <begin position="133"/>
        <end position="155"/>
    </location>
</feature>
<dbReference type="PANTHER" id="PTHR11537">
    <property type="entry name" value="VOLTAGE-GATED POTASSIUM CHANNEL"/>
    <property type="match status" value="1"/>
</dbReference>
<evidence type="ECO:0000256" key="11">
    <source>
        <dbReference type="ARBA" id="ARBA00023303"/>
    </source>
</evidence>
<reference evidence="14 15" key="1">
    <citation type="submission" date="2024-03" db="EMBL/GenBank/DDBJ databases">
        <title>Complete genome sequence of the green alga Chloropicon roscoffensis RCC1871.</title>
        <authorList>
            <person name="Lemieux C."/>
            <person name="Pombert J.-F."/>
            <person name="Otis C."/>
            <person name="Turmel M."/>
        </authorList>
    </citation>
    <scope>NUCLEOTIDE SEQUENCE [LARGE SCALE GENOMIC DNA]</scope>
    <source>
        <strain evidence="14 15">RCC1871</strain>
    </source>
</reference>
<evidence type="ECO:0000256" key="10">
    <source>
        <dbReference type="ARBA" id="ARBA00023136"/>
    </source>
</evidence>